<reference evidence="2" key="1">
    <citation type="submission" date="2014-09" db="EMBL/GenBank/DDBJ databases">
        <authorList>
            <person name="Magalhaes I.L.F."/>
            <person name="Oliveira U."/>
            <person name="Santos F.R."/>
            <person name="Vidigal T.H.D.A."/>
            <person name="Brescovit A.D."/>
            <person name="Santos A.J."/>
        </authorList>
    </citation>
    <scope>NUCLEOTIDE SEQUENCE</scope>
    <source>
        <tissue evidence="2">Shoot tissue taken approximately 20 cm above the soil surface</tissue>
    </source>
</reference>
<feature type="region of interest" description="Disordered" evidence="1">
    <location>
        <begin position="49"/>
        <end position="100"/>
    </location>
</feature>
<evidence type="ECO:0000256" key="1">
    <source>
        <dbReference type="SAM" id="MobiDB-lite"/>
    </source>
</evidence>
<protein>
    <submittedName>
        <fullName evidence="2">Uncharacterized protein</fullName>
    </submittedName>
</protein>
<name>A0A0A9QFV7_ARUDO</name>
<dbReference type="AlphaFoldDB" id="A0A0A9QFV7"/>
<sequence length="100" mass="10869">MEASHADTEVEVAATQWPSTSFAYSLPPKKHCCISFSFVASRRVGALHRGARRRGLDPVGPNQIQRPQTRHSHASQDSCPEAPHSSTGEPQPKCGHLAID</sequence>
<organism evidence="2">
    <name type="scientific">Arundo donax</name>
    <name type="common">Giant reed</name>
    <name type="synonym">Donax arundinaceus</name>
    <dbReference type="NCBI Taxonomy" id="35708"/>
    <lineage>
        <taxon>Eukaryota</taxon>
        <taxon>Viridiplantae</taxon>
        <taxon>Streptophyta</taxon>
        <taxon>Embryophyta</taxon>
        <taxon>Tracheophyta</taxon>
        <taxon>Spermatophyta</taxon>
        <taxon>Magnoliopsida</taxon>
        <taxon>Liliopsida</taxon>
        <taxon>Poales</taxon>
        <taxon>Poaceae</taxon>
        <taxon>PACMAD clade</taxon>
        <taxon>Arundinoideae</taxon>
        <taxon>Arundineae</taxon>
        <taxon>Arundo</taxon>
    </lineage>
</organism>
<evidence type="ECO:0000313" key="2">
    <source>
        <dbReference type="EMBL" id="JAD36428.1"/>
    </source>
</evidence>
<proteinExistence type="predicted"/>
<dbReference type="EMBL" id="GBRH01261467">
    <property type="protein sequence ID" value="JAD36428.1"/>
    <property type="molecule type" value="Transcribed_RNA"/>
</dbReference>
<reference evidence="2" key="2">
    <citation type="journal article" date="2015" name="Data Brief">
        <title>Shoot transcriptome of the giant reed, Arundo donax.</title>
        <authorList>
            <person name="Barrero R.A."/>
            <person name="Guerrero F.D."/>
            <person name="Moolhuijzen P."/>
            <person name="Goolsby J.A."/>
            <person name="Tidwell J."/>
            <person name="Bellgard S.E."/>
            <person name="Bellgard M.I."/>
        </authorList>
    </citation>
    <scope>NUCLEOTIDE SEQUENCE</scope>
    <source>
        <tissue evidence="2">Shoot tissue taken approximately 20 cm above the soil surface</tissue>
    </source>
</reference>
<accession>A0A0A9QFV7</accession>